<evidence type="ECO:0000256" key="3">
    <source>
        <dbReference type="ARBA" id="ARBA00023004"/>
    </source>
</evidence>
<evidence type="ECO:0000259" key="5">
    <source>
        <dbReference type="PROSITE" id="PS51007"/>
    </source>
</evidence>
<dbReference type="GO" id="GO:0020037">
    <property type="term" value="F:heme binding"/>
    <property type="evidence" value="ECO:0007669"/>
    <property type="project" value="InterPro"/>
</dbReference>
<keyword evidence="1 4" id="KW-0349">Heme</keyword>
<sequence length="457" mass="51517">MQICQAPKFGGRYQAGGLVLAVLVGAIVGCTSEPPQFALNQVALRKTEITQDANLSIEYQIEPIAKILTENFGTPDNPQVPQFDYEELFPDLYEDPESLDEDEKAELEAEQSSIKDMLQLDMLKMAAGPYGSDEDGSPRGLYRQHCVHCHGINGDGAGPTAAFLNPYPRDFRLGKFKWKSTKTGVPPTHEDLKRIIMNGAPGTAMPSFKLLPEEEVEALAQYVKYLTIRGEAERNLLMEFSQLDTSVAKPVDRLSEEEREYLKDMSPEELQEAKDDLKEEVDELTEYARMDFIFPIFEKWRDAEPTEVPPRPDWNLEESVAAGKTLFFGKGGCATCHGQSGLGDGQTAEMFYDDWTEDFFDPKAPDNLEEFLALGALPPRKLDPRNLRLGNFRGGRRPVDVYWRIKNGIDGSKMPAAAYDLQDEDVWHLVDFVLKGLPYDSLSQPQLHEQENIRLRN</sequence>
<organism evidence="6 7">
    <name type="scientific">Blastopirellula marina</name>
    <dbReference type="NCBI Taxonomy" id="124"/>
    <lineage>
        <taxon>Bacteria</taxon>
        <taxon>Pseudomonadati</taxon>
        <taxon>Planctomycetota</taxon>
        <taxon>Planctomycetia</taxon>
        <taxon>Pirellulales</taxon>
        <taxon>Pirellulaceae</taxon>
        <taxon>Blastopirellula</taxon>
    </lineage>
</organism>
<dbReference type="Gene3D" id="1.10.760.10">
    <property type="entry name" value="Cytochrome c-like domain"/>
    <property type="match status" value="2"/>
</dbReference>
<evidence type="ECO:0000313" key="6">
    <source>
        <dbReference type="EMBL" id="PQO27746.1"/>
    </source>
</evidence>
<feature type="domain" description="Cytochrome c" evidence="5">
    <location>
        <begin position="131"/>
        <end position="227"/>
    </location>
</feature>
<dbReference type="Pfam" id="PF13442">
    <property type="entry name" value="Cytochrome_CBB3"/>
    <property type="match status" value="2"/>
</dbReference>
<protein>
    <recommendedName>
        <fullName evidence="5">Cytochrome c domain-containing protein</fullName>
    </recommendedName>
</protein>
<reference evidence="6 7" key="1">
    <citation type="submission" date="2018-02" db="EMBL/GenBank/DDBJ databases">
        <title>Comparative genomes isolates from brazilian mangrove.</title>
        <authorList>
            <person name="Araujo J.E."/>
            <person name="Taketani R.G."/>
            <person name="Silva M.C.P."/>
            <person name="Loureco M.V."/>
            <person name="Andreote F.D."/>
        </authorList>
    </citation>
    <scope>NUCLEOTIDE SEQUENCE [LARGE SCALE GENOMIC DNA]</scope>
    <source>
        <strain evidence="6 7">NAP PRIS-MGV</strain>
    </source>
</reference>
<dbReference type="SUPFAM" id="SSF46626">
    <property type="entry name" value="Cytochrome c"/>
    <property type="match status" value="2"/>
</dbReference>
<dbReference type="PROSITE" id="PS51007">
    <property type="entry name" value="CYTC"/>
    <property type="match status" value="2"/>
</dbReference>
<evidence type="ECO:0000256" key="1">
    <source>
        <dbReference type="ARBA" id="ARBA00022617"/>
    </source>
</evidence>
<dbReference type="EMBL" id="PUIB01000027">
    <property type="protein sequence ID" value="PQO27746.1"/>
    <property type="molecule type" value="Genomic_DNA"/>
</dbReference>
<dbReference type="InterPro" id="IPR036909">
    <property type="entry name" value="Cyt_c-like_dom_sf"/>
</dbReference>
<comment type="caution">
    <text evidence="6">The sequence shown here is derived from an EMBL/GenBank/DDBJ whole genome shotgun (WGS) entry which is preliminary data.</text>
</comment>
<evidence type="ECO:0000313" key="7">
    <source>
        <dbReference type="Proteomes" id="UP000239388"/>
    </source>
</evidence>
<gene>
    <name evidence="6" type="ORF">C5Y98_27000</name>
</gene>
<feature type="domain" description="Cytochrome c" evidence="5">
    <location>
        <begin position="318"/>
        <end position="437"/>
    </location>
</feature>
<accession>A0A2S8F6G7</accession>
<name>A0A2S8F6G7_9BACT</name>
<dbReference type="GO" id="GO:0009055">
    <property type="term" value="F:electron transfer activity"/>
    <property type="evidence" value="ECO:0007669"/>
    <property type="project" value="InterPro"/>
</dbReference>
<dbReference type="RefSeq" id="WP_105359263.1">
    <property type="nucleotide sequence ID" value="NZ_PUIB01000027.1"/>
</dbReference>
<dbReference type="Proteomes" id="UP000239388">
    <property type="component" value="Unassembled WGS sequence"/>
</dbReference>
<dbReference type="AlphaFoldDB" id="A0A2S8F6G7"/>
<proteinExistence type="predicted"/>
<dbReference type="OrthoDB" id="9808312at2"/>
<keyword evidence="2 4" id="KW-0479">Metal-binding</keyword>
<keyword evidence="3 4" id="KW-0408">Iron</keyword>
<evidence type="ECO:0000256" key="2">
    <source>
        <dbReference type="ARBA" id="ARBA00022723"/>
    </source>
</evidence>
<evidence type="ECO:0000256" key="4">
    <source>
        <dbReference type="PROSITE-ProRule" id="PRU00433"/>
    </source>
</evidence>
<dbReference type="GO" id="GO:0046872">
    <property type="term" value="F:metal ion binding"/>
    <property type="evidence" value="ECO:0007669"/>
    <property type="project" value="UniProtKB-KW"/>
</dbReference>
<dbReference type="InterPro" id="IPR009056">
    <property type="entry name" value="Cyt_c-like_dom"/>
</dbReference>